<proteinExistence type="predicted"/>
<organism evidence="1 2">
    <name type="scientific">Mesorhabditis spiculigera</name>
    <dbReference type="NCBI Taxonomy" id="96644"/>
    <lineage>
        <taxon>Eukaryota</taxon>
        <taxon>Metazoa</taxon>
        <taxon>Ecdysozoa</taxon>
        <taxon>Nematoda</taxon>
        <taxon>Chromadorea</taxon>
        <taxon>Rhabditida</taxon>
        <taxon>Rhabditina</taxon>
        <taxon>Rhabditomorpha</taxon>
        <taxon>Rhabditoidea</taxon>
        <taxon>Rhabditidae</taxon>
        <taxon>Mesorhabditinae</taxon>
        <taxon>Mesorhabditis</taxon>
    </lineage>
</organism>
<accession>A0AA36D8M3</accession>
<dbReference type="EMBL" id="CATQJA010002664">
    <property type="protein sequence ID" value="CAJ0582747.1"/>
    <property type="molecule type" value="Genomic_DNA"/>
</dbReference>
<dbReference type="AlphaFoldDB" id="A0AA36D8M3"/>
<evidence type="ECO:0000313" key="2">
    <source>
        <dbReference type="Proteomes" id="UP001177023"/>
    </source>
</evidence>
<protein>
    <submittedName>
        <fullName evidence="1">Uncharacterized protein</fullName>
    </submittedName>
</protein>
<evidence type="ECO:0000313" key="1">
    <source>
        <dbReference type="EMBL" id="CAJ0582747.1"/>
    </source>
</evidence>
<reference evidence="1" key="1">
    <citation type="submission" date="2023-06" db="EMBL/GenBank/DDBJ databases">
        <authorList>
            <person name="Delattre M."/>
        </authorList>
    </citation>
    <scope>NUCLEOTIDE SEQUENCE</scope>
    <source>
        <strain evidence="1">AF72</strain>
    </source>
</reference>
<dbReference type="Proteomes" id="UP001177023">
    <property type="component" value="Unassembled WGS sequence"/>
</dbReference>
<gene>
    <name evidence="1" type="ORF">MSPICULIGERA_LOCUS20877</name>
</gene>
<dbReference type="SUPFAM" id="SSF54160">
    <property type="entry name" value="Chromo domain-like"/>
    <property type="match status" value="1"/>
</dbReference>
<comment type="caution">
    <text evidence="1">The sequence shown here is derived from an EMBL/GenBank/DDBJ whole genome shotgun (WGS) entry which is preliminary data.</text>
</comment>
<name>A0AA36D8M3_9BILA</name>
<dbReference type="InterPro" id="IPR016197">
    <property type="entry name" value="Chromo-like_dom_sf"/>
</dbReference>
<feature type="non-terminal residue" evidence="1">
    <location>
        <position position="1"/>
    </location>
</feature>
<sequence length="97" mass="11374">MGGLPFVGKYKRSLVRPARARRVATWRSAEYKWEQRLQHRLKDESEYEYYTKWEDYPSSENTREALFVRPVPSVDVCRNWAFSGVQMGAAAATPTER</sequence>
<keyword evidence="2" id="KW-1185">Reference proteome</keyword>